<evidence type="ECO:0000256" key="3">
    <source>
        <dbReference type="ARBA" id="ARBA00012841"/>
    </source>
</evidence>
<dbReference type="AlphaFoldDB" id="A0A7S3C9W3"/>
<evidence type="ECO:0000256" key="12">
    <source>
        <dbReference type="SAM" id="MobiDB-lite"/>
    </source>
</evidence>
<accession>A0A7S3C9W3</accession>
<feature type="region of interest" description="Disordered" evidence="12">
    <location>
        <begin position="1"/>
        <end position="77"/>
    </location>
</feature>
<comment type="subcellular location">
    <subcellularLocation>
        <location evidence="1">Cytoplasm</location>
    </subcellularLocation>
</comment>
<dbReference type="GO" id="GO:0003723">
    <property type="term" value="F:RNA binding"/>
    <property type="evidence" value="ECO:0007669"/>
    <property type="project" value="TreeGrafter"/>
</dbReference>
<reference evidence="14" key="1">
    <citation type="submission" date="2021-01" db="EMBL/GenBank/DDBJ databases">
        <authorList>
            <person name="Corre E."/>
            <person name="Pelletier E."/>
            <person name="Niang G."/>
            <person name="Scheremetjew M."/>
            <person name="Finn R."/>
            <person name="Kale V."/>
            <person name="Holt S."/>
            <person name="Cochrane G."/>
            <person name="Meng A."/>
            <person name="Brown T."/>
            <person name="Cohen L."/>
        </authorList>
    </citation>
    <scope>NUCLEOTIDE SEQUENCE</scope>
    <source>
        <strain evidence="14">RCC1871</strain>
    </source>
</reference>
<evidence type="ECO:0000256" key="8">
    <source>
        <dbReference type="ARBA" id="ARBA00022917"/>
    </source>
</evidence>
<dbReference type="InterPro" id="IPR045864">
    <property type="entry name" value="aa-tRNA-synth_II/BPL/LPL"/>
</dbReference>
<dbReference type="FunFam" id="3.30.930.10:FF:000013">
    <property type="entry name" value="Aspartate--tRNA ligase, cytoplasmic"/>
    <property type="match status" value="1"/>
</dbReference>
<sequence length="558" mass="62037">MEDLSLNEPEAQPEAAQQKTQDGGNPSGGSGGKKNKKKKDKKGGDGDGKPKLTRAEIKAQRLAARGAKAGQQQQEADPLADKYGDMGLVQSTTNGAFEFTSLSDLEAKIQESGAEPFVVRLRARIHAVRGKGKSAFVVLRDRTATVQCVFFVDKEQKVVSKGMVKYVTSVSKESVVDVTGVAVVPSSPVEGCTIKQVEIQGTGMFVVSKAAPLPFDIADACRREDAEGAHVNQDTRLDNRFIDLRTPANQAIFRIQSAVGQLFRENLLSKDFVEIHTPKIMAGSSEGGSSVFELKYMGRNACLAQSPQLCKQMAICADFGKVFEIGPVFRAEKSFTHRHLCEFVGMDFEMTIKEHYFELLDVIDELFVYMFDGLKNKKEELEAVNQQYPFEPLEYLRPSLRLTFEEGVQLLKENGIDQDPFDDLSTEVERTLGRLVKEKYKTDFYILHRYPLAARPFYTMPAPDDPRYTNSYDVFIRGEEIISGAQRIHDPALLTERAKAKGMDVSTIESYIKSFSFGAHPHGGCGVGLERVAMLYLGLNNIRKSSMFPRDPQRLTPP</sequence>
<dbReference type="Gene3D" id="3.30.930.10">
    <property type="entry name" value="Bira Bifunctional Protein, Domain 2"/>
    <property type="match status" value="1"/>
</dbReference>
<dbReference type="InterPro" id="IPR002312">
    <property type="entry name" value="Asp/Asn-tRNA-synth_IIb"/>
</dbReference>
<reference evidence="15 16" key="2">
    <citation type="submission" date="2024-03" db="EMBL/GenBank/DDBJ databases">
        <title>Complete genome sequence of the green alga Chloropicon roscoffensis RCC1871.</title>
        <authorList>
            <person name="Lemieux C."/>
            <person name="Pombert J.-F."/>
            <person name="Otis C."/>
            <person name="Turmel M."/>
        </authorList>
    </citation>
    <scope>NUCLEOTIDE SEQUENCE [LARGE SCALE GENOMIC DNA]</scope>
    <source>
        <strain evidence="15 16">RCC1871</strain>
    </source>
</reference>
<organism evidence="14">
    <name type="scientific">Chloropicon roscoffensis</name>
    <dbReference type="NCBI Taxonomy" id="1461544"/>
    <lineage>
        <taxon>Eukaryota</taxon>
        <taxon>Viridiplantae</taxon>
        <taxon>Chlorophyta</taxon>
        <taxon>Chloropicophyceae</taxon>
        <taxon>Chloropicales</taxon>
        <taxon>Chloropicaceae</taxon>
        <taxon>Chloropicon</taxon>
    </lineage>
</organism>
<dbReference type="GO" id="GO:0004815">
    <property type="term" value="F:aspartate-tRNA ligase activity"/>
    <property type="evidence" value="ECO:0007669"/>
    <property type="project" value="UniProtKB-EC"/>
</dbReference>
<dbReference type="Gene3D" id="2.40.50.140">
    <property type="entry name" value="Nucleic acid-binding proteins"/>
    <property type="match status" value="1"/>
</dbReference>
<evidence type="ECO:0000256" key="4">
    <source>
        <dbReference type="ARBA" id="ARBA00022490"/>
    </source>
</evidence>
<feature type="compositionally biased region" description="Basic and acidic residues" evidence="12">
    <location>
        <begin position="42"/>
        <end position="59"/>
    </location>
</feature>
<dbReference type="CDD" id="cd00776">
    <property type="entry name" value="AsxRS_core"/>
    <property type="match status" value="1"/>
</dbReference>
<comment type="similarity">
    <text evidence="2">Belongs to the class-II aminoacyl-tRNA synthetase family. Type 2 subfamily.</text>
</comment>
<keyword evidence="8" id="KW-0648">Protein biosynthesis</keyword>
<evidence type="ECO:0000313" key="16">
    <source>
        <dbReference type="Proteomes" id="UP001472866"/>
    </source>
</evidence>
<evidence type="ECO:0000256" key="2">
    <source>
        <dbReference type="ARBA" id="ARBA00005312"/>
    </source>
</evidence>
<dbReference type="InterPro" id="IPR006195">
    <property type="entry name" value="aa-tRNA-synth_II"/>
</dbReference>
<name>A0A7S3C9W3_9CHLO</name>
<proteinExistence type="inferred from homology"/>
<evidence type="ECO:0000313" key="15">
    <source>
        <dbReference type="EMBL" id="WZN65691.1"/>
    </source>
</evidence>
<dbReference type="CDD" id="cd04320">
    <property type="entry name" value="AspRS_cyto_N"/>
    <property type="match status" value="1"/>
</dbReference>
<evidence type="ECO:0000256" key="6">
    <source>
        <dbReference type="ARBA" id="ARBA00022741"/>
    </source>
</evidence>
<dbReference type="GO" id="GO:0006422">
    <property type="term" value="P:aspartyl-tRNA aminoacylation"/>
    <property type="evidence" value="ECO:0007669"/>
    <property type="project" value="InterPro"/>
</dbReference>
<dbReference type="NCBIfam" id="NF003483">
    <property type="entry name" value="PRK05159.1"/>
    <property type="match status" value="1"/>
</dbReference>
<dbReference type="EMBL" id="CP151513">
    <property type="protein sequence ID" value="WZN65691.1"/>
    <property type="molecule type" value="Genomic_DNA"/>
</dbReference>
<evidence type="ECO:0000256" key="5">
    <source>
        <dbReference type="ARBA" id="ARBA00022598"/>
    </source>
</evidence>
<gene>
    <name evidence="14" type="ORF">CROS1456_LOCUS1693</name>
    <name evidence="15" type="ORF">HKI87_13g72520</name>
</gene>
<feature type="domain" description="Aminoacyl-transfer RNA synthetases class-II family profile" evidence="13">
    <location>
        <begin position="253"/>
        <end position="557"/>
    </location>
</feature>
<dbReference type="InterPro" id="IPR012340">
    <property type="entry name" value="NA-bd_OB-fold"/>
</dbReference>
<dbReference type="PANTHER" id="PTHR43450:SF1">
    <property type="entry name" value="ASPARTATE--TRNA LIGASE, CYTOPLASMIC"/>
    <property type="match status" value="1"/>
</dbReference>
<dbReference type="PRINTS" id="PR01042">
    <property type="entry name" value="TRNASYNTHASP"/>
</dbReference>
<evidence type="ECO:0000313" key="14">
    <source>
        <dbReference type="EMBL" id="CAE0188624.1"/>
    </source>
</evidence>
<dbReference type="EC" id="6.1.1.12" evidence="3"/>
<keyword evidence="7" id="KW-0067">ATP-binding</keyword>
<evidence type="ECO:0000256" key="10">
    <source>
        <dbReference type="ARBA" id="ARBA00033155"/>
    </source>
</evidence>
<dbReference type="SUPFAM" id="SSF50249">
    <property type="entry name" value="Nucleic acid-binding proteins"/>
    <property type="match status" value="1"/>
</dbReference>
<evidence type="ECO:0000256" key="11">
    <source>
        <dbReference type="ARBA" id="ARBA00047904"/>
    </source>
</evidence>
<dbReference type="NCBIfam" id="TIGR00458">
    <property type="entry name" value="aspS_nondisc"/>
    <property type="match status" value="1"/>
</dbReference>
<evidence type="ECO:0000259" key="13">
    <source>
        <dbReference type="PROSITE" id="PS50862"/>
    </source>
</evidence>
<keyword evidence="16" id="KW-1185">Reference proteome</keyword>
<keyword evidence="5 15" id="KW-0436">Ligase</keyword>
<evidence type="ECO:0000256" key="1">
    <source>
        <dbReference type="ARBA" id="ARBA00004496"/>
    </source>
</evidence>
<evidence type="ECO:0000256" key="7">
    <source>
        <dbReference type="ARBA" id="ARBA00022840"/>
    </source>
</evidence>
<dbReference type="InterPro" id="IPR004365">
    <property type="entry name" value="NA-bd_OB_tRNA"/>
</dbReference>
<dbReference type="GO" id="GO:0005829">
    <property type="term" value="C:cytosol"/>
    <property type="evidence" value="ECO:0007669"/>
    <property type="project" value="TreeGrafter"/>
</dbReference>
<dbReference type="SUPFAM" id="SSF55681">
    <property type="entry name" value="Class II aaRS and biotin synthetases"/>
    <property type="match status" value="1"/>
</dbReference>
<comment type="catalytic activity">
    <reaction evidence="11">
        <text>tRNA(Asp) + L-aspartate + ATP = L-aspartyl-tRNA(Asp) + AMP + diphosphate</text>
        <dbReference type="Rhea" id="RHEA:19649"/>
        <dbReference type="Rhea" id="RHEA-COMP:9660"/>
        <dbReference type="Rhea" id="RHEA-COMP:9678"/>
        <dbReference type="ChEBI" id="CHEBI:29991"/>
        <dbReference type="ChEBI" id="CHEBI:30616"/>
        <dbReference type="ChEBI" id="CHEBI:33019"/>
        <dbReference type="ChEBI" id="CHEBI:78442"/>
        <dbReference type="ChEBI" id="CHEBI:78516"/>
        <dbReference type="ChEBI" id="CHEBI:456215"/>
        <dbReference type="EC" id="6.1.1.12"/>
    </reaction>
</comment>
<dbReference type="EMBL" id="HBHZ01002183">
    <property type="protein sequence ID" value="CAE0188624.1"/>
    <property type="molecule type" value="Transcribed_RNA"/>
</dbReference>
<dbReference type="Pfam" id="PF00152">
    <property type="entry name" value="tRNA-synt_2"/>
    <property type="match status" value="1"/>
</dbReference>
<dbReference type="InterPro" id="IPR004364">
    <property type="entry name" value="Aa-tRNA-synt_II"/>
</dbReference>
<feature type="compositionally biased region" description="Low complexity" evidence="12">
    <location>
        <begin position="60"/>
        <end position="74"/>
    </location>
</feature>
<dbReference type="PANTHER" id="PTHR43450">
    <property type="entry name" value="ASPARTYL-TRNA SYNTHETASE"/>
    <property type="match status" value="1"/>
</dbReference>
<evidence type="ECO:0000256" key="9">
    <source>
        <dbReference type="ARBA" id="ARBA00023146"/>
    </source>
</evidence>
<dbReference type="HAMAP" id="MF_02075">
    <property type="entry name" value="Asp_tRNA_synth_type2"/>
    <property type="match status" value="1"/>
</dbReference>
<keyword evidence="4" id="KW-0963">Cytoplasm</keyword>
<keyword evidence="6" id="KW-0547">Nucleotide-binding</keyword>
<dbReference type="Pfam" id="PF01336">
    <property type="entry name" value="tRNA_anti-codon"/>
    <property type="match status" value="1"/>
</dbReference>
<dbReference type="GO" id="GO:0005524">
    <property type="term" value="F:ATP binding"/>
    <property type="evidence" value="ECO:0007669"/>
    <property type="project" value="UniProtKB-KW"/>
</dbReference>
<keyword evidence="9" id="KW-0030">Aminoacyl-tRNA synthetase</keyword>
<protein>
    <recommendedName>
        <fullName evidence="3">aspartate--tRNA ligase</fullName>
        <ecNumber evidence="3">6.1.1.12</ecNumber>
    </recommendedName>
    <alternativeName>
        <fullName evidence="10">Aspartyl-tRNA synthetase</fullName>
    </alternativeName>
</protein>
<dbReference type="GO" id="GO:0017101">
    <property type="term" value="C:aminoacyl-tRNA synthetase multienzyme complex"/>
    <property type="evidence" value="ECO:0007669"/>
    <property type="project" value="TreeGrafter"/>
</dbReference>
<dbReference type="Proteomes" id="UP001472866">
    <property type="component" value="Chromosome 13"/>
</dbReference>
<dbReference type="InterPro" id="IPR004523">
    <property type="entry name" value="Asp-tRNA_synthase_2"/>
</dbReference>
<dbReference type="PROSITE" id="PS50862">
    <property type="entry name" value="AA_TRNA_LIGASE_II"/>
    <property type="match status" value="1"/>
</dbReference>